<keyword evidence="2" id="KW-1185">Reference proteome</keyword>
<reference evidence="1 2" key="1">
    <citation type="journal article" date="2019" name="Sci. Rep.">
        <title>A high-quality genome of Eragrostis curvula grass provides insights into Poaceae evolution and supports new strategies to enhance forage quality.</title>
        <authorList>
            <person name="Carballo J."/>
            <person name="Santos B.A.C.M."/>
            <person name="Zappacosta D."/>
            <person name="Garbus I."/>
            <person name="Selva J.P."/>
            <person name="Gallo C.A."/>
            <person name="Diaz A."/>
            <person name="Albertini E."/>
            <person name="Caccamo M."/>
            <person name="Echenique V."/>
        </authorList>
    </citation>
    <scope>NUCLEOTIDE SEQUENCE [LARGE SCALE GENOMIC DNA]</scope>
    <source>
        <strain evidence="2">cv. Victoria</strain>
        <tissue evidence="1">Leaf</tissue>
    </source>
</reference>
<dbReference type="Proteomes" id="UP000324897">
    <property type="component" value="Chromosome 5"/>
</dbReference>
<organism evidence="1 2">
    <name type="scientific">Eragrostis curvula</name>
    <name type="common">weeping love grass</name>
    <dbReference type="NCBI Taxonomy" id="38414"/>
    <lineage>
        <taxon>Eukaryota</taxon>
        <taxon>Viridiplantae</taxon>
        <taxon>Streptophyta</taxon>
        <taxon>Embryophyta</taxon>
        <taxon>Tracheophyta</taxon>
        <taxon>Spermatophyta</taxon>
        <taxon>Magnoliopsida</taxon>
        <taxon>Liliopsida</taxon>
        <taxon>Poales</taxon>
        <taxon>Poaceae</taxon>
        <taxon>PACMAD clade</taxon>
        <taxon>Chloridoideae</taxon>
        <taxon>Eragrostideae</taxon>
        <taxon>Eragrostidinae</taxon>
        <taxon>Eragrostis</taxon>
    </lineage>
</organism>
<gene>
    <name evidence="1" type="ORF">EJB05_03415</name>
</gene>
<comment type="caution">
    <text evidence="1">The sequence shown here is derived from an EMBL/GenBank/DDBJ whole genome shotgun (WGS) entry which is preliminary data.</text>
</comment>
<dbReference type="EMBL" id="RWGY01000004">
    <property type="protein sequence ID" value="TVU43993.1"/>
    <property type="molecule type" value="Genomic_DNA"/>
</dbReference>
<sequence>MSSSSDLTLASMSIVACRSQPPFGSISQTNTLKSLMKSKPEAVLGELDHPCSARLDVVGEDVLADPHQPVDHAADDDSGVVDVHGCRTRRPVIDCNELGGAPLHPGVRW</sequence>
<proteinExistence type="predicted"/>
<evidence type="ECO:0000313" key="2">
    <source>
        <dbReference type="Proteomes" id="UP000324897"/>
    </source>
</evidence>
<dbReference type="Gramene" id="TVU43993">
    <property type="protein sequence ID" value="TVU43993"/>
    <property type="gene ID" value="EJB05_03415"/>
</dbReference>
<evidence type="ECO:0000313" key="1">
    <source>
        <dbReference type="EMBL" id="TVU43993.1"/>
    </source>
</evidence>
<protein>
    <submittedName>
        <fullName evidence="1">Uncharacterized protein</fullName>
    </submittedName>
</protein>
<dbReference type="AlphaFoldDB" id="A0A5J9W7S4"/>
<accession>A0A5J9W7S4</accession>
<feature type="non-terminal residue" evidence="1">
    <location>
        <position position="1"/>
    </location>
</feature>
<name>A0A5J9W7S4_9POAL</name>